<dbReference type="AlphaFoldDB" id="A0A7R9CZ27"/>
<keyword evidence="8 15" id="KW-1133">Transmembrane helix</keyword>
<evidence type="ECO:0000256" key="1">
    <source>
        <dbReference type="ARBA" id="ARBA00004163"/>
    </source>
</evidence>
<evidence type="ECO:0000256" key="5">
    <source>
        <dbReference type="ARBA" id="ARBA00022692"/>
    </source>
</evidence>
<evidence type="ECO:0000256" key="12">
    <source>
        <dbReference type="ARBA" id="ARBA00024173"/>
    </source>
</evidence>
<dbReference type="Pfam" id="PF00957">
    <property type="entry name" value="Synaptobrevin"/>
    <property type="match status" value="1"/>
</dbReference>
<evidence type="ECO:0008006" key="19">
    <source>
        <dbReference type="Google" id="ProtNLM"/>
    </source>
</evidence>
<dbReference type="SMART" id="SM01270">
    <property type="entry name" value="Longin"/>
    <property type="match status" value="1"/>
</dbReference>
<gene>
    <name evidence="18" type="ORF">TCEB3V08_LOCUS7834</name>
</gene>
<feature type="domain" description="V-SNARE coiled-coil homology" evidence="17">
    <location>
        <begin position="96"/>
        <end position="156"/>
    </location>
</feature>
<dbReference type="InterPro" id="IPR010908">
    <property type="entry name" value="Longin_dom"/>
</dbReference>
<keyword evidence="9" id="KW-0333">Golgi apparatus</keyword>
<evidence type="ECO:0000256" key="4">
    <source>
        <dbReference type="ARBA" id="ARBA00022448"/>
    </source>
</evidence>
<reference evidence="18" key="1">
    <citation type="submission" date="2020-11" db="EMBL/GenBank/DDBJ databases">
        <authorList>
            <person name="Tran Van P."/>
        </authorList>
    </citation>
    <scope>NUCLEOTIDE SEQUENCE</scope>
</reference>
<evidence type="ECO:0000256" key="14">
    <source>
        <dbReference type="PROSITE-ProRule" id="PRU00290"/>
    </source>
</evidence>
<dbReference type="InterPro" id="IPR044565">
    <property type="entry name" value="Sec22"/>
</dbReference>
<dbReference type="PANTHER" id="PTHR45837">
    <property type="entry name" value="VESICLE-TRAFFICKING PROTEIN SEC22B"/>
    <property type="match status" value="1"/>
</dbReference>
<accession>A0A7R9CZ27</accession>
<dbReference type="GO" id="GO:0005789">
    <property type="term" value="C:endoplasmic reticulum membrane"/>
    <property type="evidence" value="ECO:0007669"/>
    <property type="project" value="UniProtKB-SubCell"/>
</dbReference>
<evidence type="ECO:0000259" key="16">
    <source>
        <dbReference type="PROSITE" id="PS50859"/>
    </source>
</evidence>
<dbReference type="SUPFAM" id="SSF64356">
    <property type="entry name" value="SNARE-like"/>
    <property type="match status" value="1"/>
</dbReference>
<dbReference type="CDD" id="cd14824">
    <property type="entry name" value="Longin"/>
    <property type="match status" value="1"/>
</dbReference>
<dbReference type="GO" id="GO:0006890">
    <property type="term" value="P:retrograde vesicle-mediated transport, Golgi to endoplasmic reticulum"/>
    <property type="evidence" value="ECO:0007669"/>
    <property type="project" value="InterPro"/>
</dbReference>
<protein>
    <recommendedName>
        <fullName evidence="19">Vesicle-trafficking protein SEC22b-B</fullName>
    </recommendedName>
</protein>
<evidence type="ECO:0000256" key="3">
    <source>
        <dbReference type="ARBA" id="ARBA00008025"/>
    </source>
</evidence>
<dbReference type="Gene3D" id="3.30.450.50">
    <property type="entry name" value="Longin domain"/>
    <property type="match status" value="1"/>
</dbReference>
<dbReference type="GO" id="GO:0015031">
    <property type="term" value="P:protein transport"/>
    <property type="evidence" value="ECO:0007669"/>
    <property type="project" value="UniProtKB-KW"/>
</dbReference>
<keyword evidence="7" id="KW-0653">Protein transport</keyword>
<evidence type="ECO:0000259" key="17">
    <source>
        <dbReference type="PROSITE" id="PS50892"/>
    </source>
</evidence>
<dbReference type="GO" id="GO:0005484">
    <property type="term" value="F:SNAP receptor activity"/>
    <property type="evidence" value="ECO:0007669"/>
    <property type="project" value="InterPro"/>
</dbReference>
<feature type="transmembrane region" description="Helical" evidence="15">
    <location>
        <begin position="154"/>
        <end position="174"/>
    </location>
</feature>
<evidence type="ECO:0000256" key="15">
    <source>
        <dbReference type="SAM" id="Phobius"/>
    </source>
</evidence>
<keyword evidence="4" id="KW-0813">Transport</keyword>
<feature type="transmembrane region" description="Helical" evidence="15">
    <location>
        <begin position="194"/>
        <end position="218"/>
    </location>
</feature>
<evidence type="ECO:0000256" key="11">
    <source>
        <dbReference type="ARBA" id="ARBA00023136"/>
    </source>
</evidence>
<evidence type="ECO:0000256" key="7">
    <source>
        <dbReference type="ARBA" id="ARBA00022927"/>
    </source>
</evidence>
<evidence type="ECO:0000256" key="9">
    <source>
        <dbReference type="ARBA" id="ARBA00023034"/>
    </source>
</evidence>
<dbReference type="InterPro" id="IPR011012">
    <property type="entry name" value="Longin-like_dom_sf"/>
</dbReference>
<evidence type="ECO:0000256" key="10">
    <source>
        <dbReference type="ARBA" id="ARBA00023054"/>
    </source>
</evidence>
<keyword evidence="5 15" id="KW-0812">Transmembrane</keyword>
<comment type="subcellular location">
    <subcellularLocation>
        <location evidence="1">Endoplasmic reticulum membrane</location>
        <topology evidence="1">Single-pass type IV membrane protein</topology>
    </subcellularLocation>
    <subcellularLocation>
        <location evidence="13">Golgi apparatus</location>
        <location evidence="13">cis-Golgi network membrane</location>
    </subcellularLocation>
    <subcellularLocation>
        <location evidence="2">Melanosome</location>
    </subcellularLocation>
</comment>
<evidence type="ECO:0000313" key="18">
    <source>
        <dbReference type="EMBL" id="CAD7405115.1"/>
    </source>
</evidence>
<evidence type="ECO:0000256" key="13">
    <source>
        <dbReference type="ARBA" id="ARBA00024188"/>
    </source>
</evidence>
<keyword evidence="11 15" id="KW-0472">Membrane</keyword>
<proteinExistence type="inferred from homology"/>
<evidence type="ECO:0000256" key="6">
    <source>
        <dbReference type="ARBA" id="ARBA00022824"/>
    </source>
</evidence>
<dbReference type="PROSITE" id="PS50892">
    <property type="entry name" value="V_SNARE"/>
    <property type="match status" value="1"/>
</dbReference>
<dbReference type="EMBL" id="OC319343">
    <property type="protein sequence ID" value="CAD7405115.1"/>
    <property type="molecule type" value="Genomic_DNA"/>
</dbReference>
<dbReference type="GO" id="GO:0006888">
    <property type="term" value="P:endoplasmic reticulum to Golgi vesicle-mediated transport"/>
    <property type="evidence" value="ECO:0007669"/>
    <property type="project" value="InterPro"/>
</dbReference>
<dbReference type="Gene3D" id="1.20.5.110">
    <property type="match status" value="1"/>
</dbReference>
<name>A0A7R9CZ27_TIMCR</name>
<keyword evidence="6" id="KW-0256">Endoplasmic reticulum</keyword>
<dbReference type="Pfam" id="PF13774">
    <property type="entry name" value="Longin"/>
    <property type="match status" value="1"/>
</dbReference>
<keyword evidence="10 14" id="KW-0175">Coiled coil</keyword>
<comment type="function">
    <text evidence="12">SNARE involved in targeting and fusion of ER-derived transport vesicles with the Golgi complex as well as Golgi-derived retrograde transport vesicles with the ER.</text>
</comment>
<organism evidence="18">
    <name type="scientific">Timema cristinae</name>
    <name type="common">Walking stick</name>
    <dbReference type="NCBI Taxonomy" id="61476"/>
    <lineage>
        <taxon>Eukaryota</taxon>
        <taxon>Metazoa</taxon>
        <taxon>Ecdysozoa</taxon>
        <taxon>Arthropoda</taxon>
        <taxon>Hexapoda</taxon>
        <taxon>Insecta</taxon>
        <taxon>Pterygota</taxon>
        <taxon>Neoptera</taxon>
        <taxon>Polyneoptera</taxon>
        <taxon>Phasmatodea</taxon>
        <taxon>Timematodea</taxon>
        <taxon>Timematoidea</taxon>
        <taxon>Timematidae</taxon>
        <taxon>Timema</taxon>
    </lineage>
</organism>
<evidence type="ECO:0000256" key="8">
    <source>
        <dbReference type="ARBA" id="ARBA00022989"/>
    </source>
</evidence>
<dbReference type="InterPro" id="IPR042855">
    <property type="entry name" value="V_SNARE_CC"/>
</dbReference>
<sequence>MLFRKLTAQSPTRLTIETGPYLFHYLIENDVCYLVLAERNYSKRLAYSYLEDLAQEFHSQYGKRVNSVTRPYSFIEFDTYIQKAKKIFTDSRARRNLSALNTELQDVQRIMVQNIDDVLQRGVVLSELDTKAQNLSMLSQVYKKDATHLNTKSMYVKAAAGCFVVLVFVLYFWLKLLGTPLVVGHTLMGAIRTLMAVAGLSRSAAMLGSVVFSLRLVVRETGTVKRGR</sequence>
<dbReference type="CDD" id="cd15866">
    <property type="entry name" value="R-SNARE_SEC22"/>
    <property type="match status" value="1"/>
</dbReference>
<dbReference type="GO" id="GO:0005794">
    <property type="term" value="C:Golgi apparatus"/>
    <property type="evidence" value="ECO:0007669"/>
    <property type="project" value="UniProtKB-SubCell"/>
</dbReference>
<feature type="domain" description="Longin" evidence="16">
    <location>
        <begin position="1"/>
        <end position="81"/>
    </location>
</feature>
<dbReference type="PROSITE" id="PS50859">
    <property type="entry name" value="LONGIN"/>
    <property type="match status" value="1"/>
</dbReference>
<comment type="similarity">
    <text evidence="3">Belongs to the synaptobrevin family.</text>
</comment>
<evidence type="ECO:0000256" key="2">
    <source>
        <dbReference type="ARBA" id="ARBA00004223"/>
    </source>
</evidence>
<dbReference type="SUPFAM" id="SSF58038">
    <property type="entry name" value="SNARE fusion complex"/>
    <property type="match status" value="1"/>
</dbReference>